<keyword evidence="4" id="KW-1185">Reference proteome</keyword>
<protein>
    <submittedName>
        <fullName evidence="3">Heterokaryon incompatibility protein-domain-containing protein</fullName>
    </submittedName>
</protein>
<dbReference type="Pfam" id="PF06985">
    <property type="entry name" value="HET"/>
    <property type="match status" value="1"/>
</dbReference>
<dbReference type="Proteomes" id="UP001175000">
    <property type="component" value="Unassembled WGS sequence"/>
</dbReference>
<reference evidence="3" key="1">
    <citation type="submission" date="2023-06" db="EMBL/GenBank/DDBJ databases">
        <title>Genome-scale phylogeny and comparative genomics of the fungal order Sordariales.</title>
        <authorList>
            <consortium name="Lawrence Berkeley National Laboratory"/>
            <person name="Hensen N."/>
            <person name="Bonometti L."/>
            <person name="Westerberg I."/>
            <person name="Brannstrom I.O."/>
            <person name="Guillou S."/>
            <person name="Cros-Aarteil S."/>
            <person name="Calhoun S."/>
            <person name="Haridas S."/>
            <person name="Kuo A."/>
            <person name="Mondo S."/>
            <person name="Pangilinan J."/>
            <person name="Riley R."/>
            <person name="Labutti K."/>
            <person name="Andreopoulos B."/>
            <person name="Lipzen A."/>
            <person name="Chen C."/>
            <person name="Yanf M."/>
            <person name="Daum C."/>
            <person name="Ng V."/>
            <person name="Clum A."/>
            <person name="Steindorff A."/>
            <person name="Ohm R."/>
            <person name="Martin F."/>
            <person name="Silar P."/>
            <person name="Natvig D."/>
            <person name="Lalanne C."/>
            <person name="Gautier V."/>
            <person name="Ament-Velasquez S.L."/>
            <person name="Kruys A."/>
            <person name="Hutchinson M.I."/>
            <person name="Powell A.J."/>
            <person name="Barry K."/>
            <person name="Miller A.N."/>
            <person name="Grigoriev I.V."/>
            <person name="Debuchy R."/>
            <person name="Gladieux P."/>
            <person name="Thoren M.H."/>
            <person name="Johannesson H."/>
        </authorList>
    </citation>
    <scope>NUCLEOTIDE SEQUENCE</scope>
    <source>
        <strain evidence="3">CBS 606.72</strain>
    </source>
</reference>
<feature type="region of interest" description="Disordered" evidence="1">
    <location>
        <begin position="384"/>
        <end position="413"/>
    </location>
</feature>
<name>A0AA39U017_9PEZI</name>
<evidence type="ECO:0000259" key="2">
    <source>
        <dbReference type="Pfam" id="PF06985"/>
    </source>
</evidence>
<comment type="caution">
    <text evidence="3">The sequence shown here is derived from an EMBL/GenBank/DDBJ whole genome shotgun (WGS) entry which is preliminary data.</text>
</comment>
<gene>
    <name evidence="3" type="ORF">B0T14DRAFT_343415</name>
</gene>
<sequence length="824" mass="93186">MVPSKMTTEPLELQYSPLPTPTSIRLLEVLPVSGPEIHCSLTTIDLNDNPTFDAISYTWGNPITIQEKPRTFDFEAKLKEYAGTNGPPRSVQIDYDVWRFRAQHPVIPYEKVDWDAERRCRLICNGELVMVTANLVEALTRLRQWHHERPEMKTEFEATNGGPLSRFIWVDMVCINQQDVHERNSQIRIMGRIFESARTVIGWLGAEANLSRHASAAISTFLRRLFEENDYNEIDKTLPPETKALFCIEGISEADVYAIFAMFQRLWFRRAWIIQEAVLARNLILACGGVMVQWVTIELFIRVLHERNLYRSLSVYGFGFMNGKIMGKGGKGMFKSGFETIYSVVGDTDYPIPQKALEVDPLEAREFVTGVGTIRKFLEKPLLPNTTTRHRDGKKTLTASTDEDTGNLATASDASAKSATKIGSPSMKTTRQPAWYELLLSVCRSCAATDPRDKIFSLFGILEKTGSQLPEIPWDYRTTTQDLYRLTVLAVIQATRRLDILSQVQDPTHTSIPGLPSWVPDFSAGLGAAQFDDPGHPTSLASGSTTYNPFPTVGVLPQLQLRVEGYFIDNITDVAALKGCYFARTARIVSQLPPRYHPKRRYATTSSTRSEAYFRTLLADPNRDDDPDTLKLGFGFSEWITSELARVLVVWKQSQSEDSKEKVVSPKVVAYFKRLNEKFTLWKALMEGEPKEYIHIDTTTDAAVYVSPETRLRFIPDEAAINRCISPNRIKCPESPCKTRFMSRMLEVKRGHRTFRTPNHYLGMGPVSSQVGDEVWILKGARTPFILRRKGPDQYQLIGEAYVHGIMHGEALQGSFQPTPLDLV</sequence>
<accession>A0AA39U017</accession>
<dbReference type="InterPro" id="IPR010730">
    <property type="entry name" value="HET"/>
</dbReference>
<dbReference type="PANTHER" id="PTHR24148">
    <property type="entry name" value="ANKYRIN REPEAT DOMAIN-CONTAINING PROTEIN 39 HOMOLOG-RELATED"/>
    <property type="match status" value="1"/>
</dbReference>
<dbReference type="PANTHER" id="PTHR24148:SF79">
    <property type="entry name" value="HETEROKARYON INCOMPATIBILITY DOMAIN-CONTAINING PROTEIN"/>
    <property type="match status" value="1"/>
</dbReference>
<evidence type="ECO:0000256" key="1">
    <source>
        <dbReference type="SAM" id="MobiDB-lite"/>
    </source>
</evidence>
<dbReference type="InterPro" id="IPR052895">
    <property type="entry name" value="HetReg/Transcr_Mod"/>
</dbReference>
<feature type="domain" description="Heterokaryon incompatibility" evidence="2">
    <location>
        <begin position="118"/>
        <end position="276"/>
    </location>
</feature>
<dbReference type="Pfam" id="PF26639">
    <property type="entry name" value="Het-6_barrel"/>
    <property type="match status" value="1"/>
</dbReference>
<evidence type="ECO:0000313" key="4">
    <source>
        <dbReference type="Proteomes" id="UP001175000"/>
    </source>
</evidence>
<dbReference type="EMBL" id="JAULSU010000008">
    <property type="protein sequence ID" value="KAK0609423.1"/>
    <property type="molecule type" value="Genomic_DNA"/>
</dbReference>
<organism evidence="3 4">
    <name type="scientific">Immersiella caudata</name>
    <dbReference type="NCBI Taxonomy" id="314043"/>
    <lineage>
        <taxon>Eukaryota</taxon>
        <taxon>Fungi</taxon>
        <taxon>Dikarya</taxon>
        <taxon>Ascomycota</taxon>
        <taxon>Pezizomycotina</taxon>
        <taxon>Sordariomycetes</taxon>
        <taxon>Sordariomycetidae</taxon>
        <taxon>Sordariales</taxon>
        <taxon>Lasiosphaeriaceae</taxon>
        <taxon>Immersiella</taxon>
    </lineage>
</organism>
<evidence type="ECO:0000313" key="3">
    <source>
        <dbReference type="EMBL" id="KAK0609423.1"/>
    </source>
</evidence>
<dbReference type="AlphaFoldDB" id="A0AA39U017"/>
<proteinExistence type="predicted"/>